<evidence type="ECO:0000256" key="3">
    <source>
        <dbReference type="RuleBase" id="RU004328"/>
    </source>
</evidence>
<dbReference type="PANTHER" id="PTHR11240:SF57">
    <property type="entry name" value="OS09G0538000 PROTEIN"/>
    <property type="match status" value="1"/>
</dbReference>
<feature type="signal peptide" evidence="4">
    <location>
        <begin position="1"/>
        <end position="26"/>
    </location>
</feature>
<accession>A0AAV9FL94</accession>
<protein>
    <submittedName>
        <fullName evidence="5">Uncharacterized protein</fullName>
    </submittedName>
</protein>
<evidence type="ECO:0000256" key="4">
    <source>
        <dbReference type="SAM" id="SignalP"/>
    </source>
</evidence>
<dbReference type="PANTHER" id="PTHR11240">
    <property type="entry name" value="RIBONUCLEASE T2"/>
    <property type="match status" value="1"/>
</dbReference>
<dbReference type="Proteomes" id="UP001180020">
    <property type="component" value="Unassembled WGS sequence"/>
</dbReference>
<evidence type="ECO:0000256" key="2">
    <source>
        <dbReference type="ARBA" id="ARBA00023157"/>
    </source>
</evidence>
<reference evidence="5" key="1">
    <citation type="journal article" date="2023" name="Nat. Commun.">
        <title>Diploid and tetraploid genomes of Acorus and the evolution of monocots.</title>
        <authorList>
            <person name="Ma L."/>
            <person name="Liu K.W."/>
            <person name="Li Z."/>
            <person name="Hsiao Y.Y."/>
            <person name="Qi Y."/>
            <person name="Fu T."/>
            <person name="Tang G.D."/>
            <person name="Zhang D."/>
            <person name="Sun W.H."/>
            <person name="Liu D.K."/>
            <person name="Li Y."/>
            <person name="Chen G.Z."/>
            <person name="Liu X.D."/>
            <person name="Liao X.Y."/>
            <person name="Jiang Y.T."/>
            <person name="Yu X."/>
            <person name="Hao Y."/>
            <person name="Huang J."/>
            <person name="Zhao X.W."/>
            <person name="Ke S."/>
            <person name="Chen Y.Y."/>
            <person name="Wu W.L."/>
            <person name="Hsu J.L."/>
            <person name="Lin Y.F."/>
            <person name="Huang M.D."/>
            <person name="Li C.Y."/>
            <person name="Huang L."/>
            <person name="Wang Z.W."/>
            <person name="Zhao X."/>
            <person name="Zhong W.Y."/>
            <person name="Peng D.H."/>
            <person name="Ahmad S."/>
            <person name="Lan S."/>
            <person name="Zhang J.S."/>
            <person name="Tsai W.C."/>
            <person name="Van de Peer Y."/>
            <person name="Liu Z.J."/>
        </authorList>
    </citation>
    <scope>NUCLEOTIDE SEQUENCE</scope>
    <source>
        <strain evidence="5">CP</strain>
    </source>
</reference>
<dbReference type="GO" id="GO:0003723">
    <property type="term" value="F:RNA binding"/>
    <property type="evidence" value="ECO:0007669"/>
    <property type="project" value="InterPro"/>
</dbReference>
<dbReference type="CDD" id="cd01061">
    <property type="entry name" value="RNase_T2_euk"/>
    <property type="match status" value="1"/>
</dbReference>
<dbReference type="InterPro" id="IPR036430">
    <property type="entry name" value="RNase_T2-like_sf"/>
</dbReference>
<proteinExistence type="inferred from homology"/>
<sequence>MASSSTFVSAFLLSYLTATAIGAAAAATTADIDFQYLVLMWPGAYCKQSSNGCCYPETGKPELDFYVSALWPASSDGSPLSYCNKIPFHIKEVSDIKESLISYWPSIKCPSSGGRFVWKNTWNEYGVCSGLDVHDYFKKALDLRAKIDLLSILKNNGIISTDYADYSLSDVTKAINNGVGANTGIDCAKNAWDESIIHEVYICVNKDATMIVSCPHFENSCASRVVFGSFTYDMLEKDSSVAKNPIRARVSLQ</sequence>
<dbReference type="EMBL" id="JAUJYO010000001">
    <property type="protein sequence ID" value="KAK1326765.1"/>
    <property type="molecule type" value="Genomic_DNA"/>
</dbReference>
<comment type="caution">
    <text evidence="5">The sequence shown here is derived from an EMBL/GenBank/DDBJ whole genome shotgun (WGS) entry which is preliminary data.</text>
</comment>
<evidence type="ECO:0000313" key="5">
    <source>
        <dbReference type="EMBL" id="KAK1326765.1"/>
    </source>
</evidence>
<evidence type="ECO:0000313" key="6">
    <source>
        <dbReference type="Proteomes" id="UP001180020"/>
    </source>
</evidence>
<keyword evidence="4" id="KW-0732">Signal</keyword>
<evidence type="ECO:0000256" key="1">
    <source>
        <dbReference type="ARBA" id="ARBA00007469"/>
    </source>
</evidence>
<dbReference type="Pfam" id="PF00445">
    <property type="entry name" value="Ribonuclease_T2"/>
    <property type="match status" value="1"/>
</dbReference>
<dbReference type="InterPro" id="IPR033697">
    <property type="entry name" value="Ribonuclease_T2_eukaryotic"/>
</dbReference>
<comment type="similarity">
    <text evidence="1 3">Belongs to the RNase T2 family.</text>
</comment>
<name>A0AAV9FL94_ACOCL</name>
<keyword evidence="2" id="KW-1015">Disulfide bond</keyword>
<keyword evidence="6" id="KW-1185">Reference proteome</keyword>
<reference evidence="5" key="2">
    <citation type="submission" date="2023-06" db="EMBL/GenBank/DDBJ databases">
        <authorList>
            <person name="Ma L."/>
            <person name="Liu K.-W."/>
            <person name="Li Z."/>
            <person name="Hsiao Y.-Y."/>
            <person name="Qi Y."/>
            <person name="Fu T."/>
            <person name="Tang G."/>
            <person name="Zhang D."/>
            <person name="Sun W.-H."/>
            <person name="Liu D.-K."/>
            <person name="Li Y."/>
            <person name="Chen G.-Z."/>
            <person name="Liu X.-D."/>
            <person name="Liao X.-Y."/>
            <person name="Jiang Y.-T."/>
            <person name="Yu X."/>
            <person name="Hao Y."/>
            <person name="Huang J."/>
            <person name="Zhao X.-W."/>
            <person name="Ke S."/>
            <person name="Chen Y.-Y."/>
            <person name="Wu W.-L."/>
            <person name="Hsu J.-L."/>
            <person name="Lin Y.-F."/>
            <person name="Huang M.-D."/>
            <person name="Li C.-Y."/>
            <person name="Huang L."/>
            <person name="Wang Z.-W."/>
            <person name="Zhao X."/>
            <person name="Zhong W.-Y."/>
            <person name="Peng D.-H."/>
            <person name="Ahmad S."/>
            <person name="Lan S."/>
            <person name="Zhang J.-S."/>
            <person name="Tsai W.-C."/>
            <person name="Van De Peer Y."/>
            <person name="Liu Z.-J."/>
        </authorList>
    </citation>
    <scope>NUCLEOTIDE SEQUENCE</scope>
    <source>
        <strain evidence="5">CP</strain>
        <tissue evidence="5">Leaves</tissue>
    </source>
</reference>
<dbReference type="GO" id="GO:0006401">
    <property type="term" value="P:RNA catabolic process"/>
    <property type="evidence" value="ECO:0007669"/>
    <property type="project" value="TreeGrafter"/>
</dbReference>
<organism evidence="5 6">
    <name type="scientific">Acorus calamus</name>
    <name type="common">Sweet flag</name>
    <dbReference type="NCBI Taxonomy" id="4465"/>
    <lineage>
        <taxon>Eukaryota</taxon>
        <taxon>Viridiplantae</taxon>
        <taxon>Streptophyta</taxon>
        <taxon>Embryophyta</taxon>
        <taxon>Tracheophyta</taxon>
        <taxon>Spermatophyta</taxon>
        <taxon>Magnoliopsida</taxon>
        <taxon>Liliopsida</taxon>
        <taxon>Acoraceae</taxon>
        <taxon>Acorus</taxon>
    </lineage>
</organism>
<dbReference type="SUPFAM" id="SSF55895">
    <property type="entry name" value="Ribonuclease Rh-like"/>
    <property type="match status" value="1"/>
</dbReference>
<dbReference type="GO" id="GO:0005576">
    <property type="term" value="C:extracellular region"/>
    <property type="evidence" value="ECO:0007669"/>
    <property type="project" value="TreeGrafter"/>
</dbReference>
<feature type="chain" id="PRO_5043990000" evidence="4">
    <location>
        <begin position="27"/>
        <end position="253"/>
    </location>
</feature>
<dbReference type="GO" id="GO:0033897">
    <property type="term" value="F:ribonuclease T2 activity"/>
    <property type="evidence" value="ECO:0007669"/>
    <property type="project" value="InterPro"/>
</dbReference>
<dbReference type="AlphaFoldDB" id="A0AAV9FL94"/>
<dbReference type="Gene3D" id="3.90.730.10">
    <property type="entry name" value="Ribonuclease T2-like"/>
    <property type="match status" value="1"/>
</dbReference>
<gene>
    <name evidence="5" type="ORF">QJS10_CPA01g01970</name>
</gene>
<dbReference type="InterPro" id="IPR001568">
    <property type="entry name" value="RNase_T2-like"/>
</dbReference>